<keyword evidence="5" id="KW-0460">Magnesium</keyword>
<accession>A0ABV6KVH2</accession>
<dbReference type="EMBL" id="JBHLUU010000120">
    <property type="protein sequence ID" value="MFC0477327.1"/>
    <property type="molecule type" value="Genomic_DNA"/>
</dbReference>
<evidence type="ECO:0000313" key="12">
    <source>
        <dbReference type="Proteomes" id="UP001589738"/>
    </source>
</evidence>
<dbReference type="SFLD" id="SFLDG01135">
    <property type="entry name" value="C1.5.6:_HAD__Beta-PGM__Phospha"/>
    <property type="match status" value="1"/>
</dbReference>
<dbReference type="SFLD" id="SFLDF00046">
    <property type="entry name" value="beta-phosphoglucomutase"/>
    <property type="match status" value="1"/>
</dbReference>
<evidence type="ECO:0000256" key="1">
    <source>
        <dbReference type="ARBA" id="ARBA00001946"/>
    </source>
</evidence>
<keyword evidence="7" id="KW-0119">Carbohydrate metabolism</keyword>
<dbReference type="Pfam" id="PF00702">
    <property type="entry name" value="Hydrolase"/>
    <property type="match status" value="1"/>
</dbReference>
<dbReference type="PANTHER" id="PTHR46193:SF18">
    <property type="entry name" value="HEXITOL PHOSPHATASE B"/>
    <property type="match status" value="1"/>
</dbReference>
<evidence type="ECO:0000256" key="5">
    <source>
        <dbReference type="ARBA" id="ARBA00022842"/>
    </source>
</evidence>
<evidence type="ECO:0000256" key="2">
    <source>
        <dbReference type="ARBA" id="ARBA00006171"/>
    </source>
</evidence>
<proteinExistence type="inferred from homology"/>
<dbReference type="NCBIfam" id="TIGR02009">
    <property type="entry name" value="PGMB-YQAB-SF"/>
    <property type="match status" value="1"/>
</dbReference>
<dbReference type="Proteomes" id="UP001589738">
    <property type="component" value="Unassembled WGS sequence"/>
</dbReference>
<dbReference type="GO" id="GO:0008801">
    <property type="term" value="F:beta-phosphoglucomutase activity"/>
    <property type="evidence" value="ECO:0007669"/>
    <property type="project" value="UniProtKB-EC"/>
</dbReference>
<comment type="similarity">
    <text evidence="2">Belongs to the HAD-like hydrolase superfamily. CbbY/CbbZ/Gph/YieH family.</text>
</comment>
<evidence type="ECO:0000256" key="6">
    <source>
        <dbReference type="ARBA" id="ARBA00023235"/>
    </source>
</evidence>
<keyword evidence="4" id="KW-0479">Metal-binding</keyword>
<dbReference type="CDD" id="cd02598">
    <property type="entry name" value="HAD_BPGM"/>
    <property type="match status" value="1"/>
</dbReference>
<sequence>MKLDAFIFDLDGVITDTAEYHFLAWQALAGDIGITFTREDNELLKGISRMESLEKILEIGGRSGDFSAEEKEVLASKKNDHYLSLITKISPSDILPGIKELLVAIKANGLKLGLASASKNAFTVMESLGLKNNFDVIVDAKTVINGKPHPEVFLTAAKLLGVEPESCIGVEDAVAGVEAIKAANMFAVAIGPKESFPLADVVYSETGALSFEKVKELFEKENGDFE</sequence>
<evidence type="ECO:0000256" key="7">
    <source>
        <dbReference type="ARBA" id="ARBA00023277"/>
    </source>
</evidence>
<comment type="catalytic activity">
    <reaction evidence="8">
        <text>beta-D-glucose 1-phosphate = beta-D-glucose 6-phosphate</text>
        <dbReference type="Rhea" id="RHEA:20113"/>
        <dbReference type="ChEBI" id="CHEBI:57684"/>
        <dbReference type="ChEBI" id="CHEBI:58247"/>
        <dbReference type="EC" id="5.4.2.6"/>
    </reaction>
</comment>
<dbReference type="InterPro" id="IPR023198">
    <property type="entry name" value="PGP-like_dom2"/>
</dbReference>
<evidence type="ECO:0000256" key="3">
    <source>
        <dbReference type="ARBA" id="ARBA00022553"/>
    </source>
</evidence>
<evidence type="ECO:0000256" key="9">
    <source>
        <dbReference type="ARBA" id="ARBA00044968"/>
    </source>
</evidence>
<dbReference type="Gene3D" id="1.10.150.240">
    <property type="entry name" value="Putative phosphatase, domain 2"/>
    <property type="match status" value="1"/>
</dbReference>
<comment type="cofactor">
    <cofactor evidence="1">
        <name>Mg(2+)</name>
        <dbReference type="ChEBI" id="CHEBI:18420"/>
    </cofactor>
</comment>
<dbReference type="SFLD" id="SFLDS00003">
    <property type="entry name" value="Haloacid_Dehalogenase"/>
    <property type="match status" value="1"/>
</dbReference>
<dbReference type="PRINTS" id="PR00413">
    <property type="entry name" value="HADHALOGNASE"/>
</dbReference>
<gene>
    <name evidence="11" type="primary">pgmB</name>
    <name evidence="11" type="ORF">ACFFHF_19205</name>
</gene>
<dbReference type="InterPro" id="IPR010972">
    <property type="entry name" value="Beta-PGM"/>
</dbReference>
<comment type="caution">
    <text evidence="11">The sequence shown here is derived from an EMBL/GenBank/DDBJ whole genome shotgun (WGS) entry which is preliminary data.</text>
</comment>
<dbReference type="SUPFAM" id="SSF56784">
    <property type="entry name" value="HAD-like"/>
    <property type="match status" value="1"/>
</dbReference>
<keyword evidence="12" id="KW-1185">Reference proteome</keyword>
<name>A0ABV6KVH2_9BACI</name>
<dbReference type="NCBIfam" id="TIGR01990">
    <property type="entry name" value="bPGM"/>
    <property type="match status" value="1"/>
</dbReference>
<dbReference type="InterPro" id="IPR023214">
    <property type="entry name" value="HAD_sf"/>
</dbReference>
<organism evidence="11 12">
    <name type="scientific">Robertmurraya beringensis</name>
    <dbReference type="NCBI Taxonomy" id="641660"/>
    <lineage>
        <taxon>Bacteria</taxon>
        <taxon>Bacillati</taxon>
        <taxon>Bacillota</taxon>
        <taxon>Bacilli</taxon>
        <taxon>Bacillales</taxon>
        <taxon>Bacillaceae</taxon>
        <taxon>Robertmurraya</taxon>
    </lineage>
</organism>
<keyword evidence="3" id="KW-0597">Phosphoprotein</keyword>
<dbReference type="Gene3D" id="3.40.50.1000">
    <property type="entry name" value="HAD superfamily/HAD-like"/>
    <property type="match status" value="1"/>
</dbReference>
<reference evidence="11 12" key="1">
    <citation type="submission" date="2024-09" db="EMBL/GenBank/DDBJ databases">
        <authorList>
            <person name="Sun Q."/>
            <person name="Mori K."/>
        </authorList>
    </citation>
    <scope>NUCLEOTIDE SEQUENCE [LARGE SCALE GENOMIC DNA]</scope>
    <source>
        <strain evidence="11 12">CGMCC 1.9126</strain>
    </source>
</reference>
<dbReference type="EC" id="5.4.2.6" evidence="9"/>
<keyword evidence="6 11" id="KW-0413">Isomerase</keyword>
<dbReference type="PANTHER" id="PTHR46193">
    <property type="entry name" value="6-PHOSPHOGLUCONATE PHOSPHATASE"/>
    <property type="match status" value="1"/>
</dbReference>
<dbReference type="InterPro" id="IPR036412">
    <property type="entry name" value="HAD-like_sf"/>
</dbReference>
<dbReference type="NCBIfam" id="TIGR01509">
    <property type="entry name" value="HAD-SF-IA-v3"/>
    <property type="match status" value="1"/>
</dbReference>
<protein>
    <recommendedName>
        <fullName evidence="10">Beta-phosphoglucomutase</fullName>
        <ecNumber evidence="9">5.4.2.6</ecNumber>
    </recommendedName>
</protein>
<dbReference type="RefSeq" id="WP_340901994.1">
    <property type="nucleotide sequence ID" value="NZ_JBHLUU010000120.1"/>
</dbReference>
<dbReference type="InterPro" id="IPR051600">
    <property type="entry name" value="Beta-PGM-like"/>
</dbReference>
<evidence type="ECO:0000256" key="4">
    <source>
        <dbReference type="ARBA" id="ARBA00022723"/>
    </source>
</evidence>
<evidence type="ECO:0000313" key="11">
    <source>
        <dbReference type="EMBL" id="MFC0477327.1"/>
    </source>
</evidence>
<dbReference type="InterPro" id="IPR006439">
    <property type="entry name" value="HAD-SF_hydro_IA"/>
</dbReference>
<dbReference type="SFLD" id="SFLDG01129">
    <property type="entry name" value="C1.5:_HAD__Beta-PGM__Phosphata"/>
    <property type="match status" value="1"/>
</dbReference>
<evidence type="ECO:0000256" key="8">
    <source>
        <dbReference type="ARBA" id="ARBA00044926"/>
    </source>
</evidence>
<evidence type="ECO:0000256" key="10">
    <source>
        <dbReference type="ARBA" id="ARBA00044991"/>
    </source>
</evidence>
<dbReference type="InterPro" id="IPR010976">
    <property type="entry name" value="B-phosphoglucomutase_hydrolase"/>
</dbReference>